<dbReference type="InterPro" id="IPR036640">
    <property type="entry name" value="ABC1_TM_sf"/>
</dbReference>
<keyword evidence="18" id="KW-1185">Reference proteome</keyword>
<evidence type="ECO:0000256" key="12">
    <source>
        <dbReference type="ARBA" id="ARBA00034018"/>
    </source>
</evidence>
<dbReference type="InterPro" id="IPR027417">
    <property type="entry name" value="P-loop_NTPase"/>
</dbReference>
<dbReference type="FunFam" id="1.20.1560.10:FF:000024">
    <property type="entry name" value="ABC transporter C family member 2"/>
    <property type="match status" value="1"/>
</dbReference>
<dbReference type="Proteomes" id="UP000001514">
    <property type="component" value="Unassembled WGS sequence"/>
</dbReference>
<feature type="domain" description="ABC transporter" evidence="15">
    <location>
        <begin position="613"/>
        <end position="837"/>
    </location>
</feature>
<dbReference type="PROSITE" id="PS50929">
    <property type="entry name" value="ABC_TM1F"/>
    <property type="match status" value="2"/>
</dbReference>
<evidence type="ECO:0000313" key="18">
    <source>
        <dbReference type="Proteomes" id="UP000001514"/>
    </source>
</evidence>
<evidence type="ECO:0000256" key="7">
    <source>
        <dbReference type="ARBA" id="ARBA00022741"/>
    </source>
</evidence>
<evidence type="ECO:0000256" key="8">
    <source>
        <dbReference type="ARBA" id="ARBA00022840"/>
    </source>
</evidence>
<dbReference type="InterPro" id="IPR050173">
    <property type="entry name" value="ABC_transporter_C-like"/>
</dbReference>
<dbReference type="GO" id="GO:0005774">
    <property type="term" value="C:vacuolar membrane"/>
    <property type="evidence" value="ECO:0007669"/>
    <property type="project" value="UniProtKB-SubCell"/>
</dbReference>
<dbReference type="HOGENOM" id="CLU_000604_27_2_1"/>
<feature type="compositionally biased region" description="Basic residues" evidence="13">
    <location>
        <begin position="868"/>
        <end position="884"/>
    </location>
</feature>
<evidence type="ECO:0000256" key="5">
    <source>
        <dbReference type="ARBA" id="ARBA00022692"/>
    </source>
</evidence>
<feature type="region of interest" description="Disordered" evidence="13">
    <location>
        <begin position="841"/>
        <end position="884"/>
    </location>
</feature>
<feature type="transmembrane region" description="Helical" evidence="14">
    <location>
        <begin position="906"/>
        <end position="923"/>
    </location>
</feature>
<feature type="transmembrane region" description="Helical" evidence="14">
    <location>
        <begin position="526"/>
        <end position="546"/>
    </location>
</feature>
<dbReference type="KEGG" id="smo:SELMODRAFT_128670"/>
<evidence type="ECO:0000256" key="9">
    <source>
        <dbReference type="ARBA" id="ARBA00022967"/>
    </source>
</evidence>
<keyword evidence="6" id="KW-0677">Repeat</keyword>
<evidence type="ECO:0000256" key="14">
    <source>
        <dbReference type="SAM" id="Phobius"/>
    </source>
</evidence>
<comment type="similarity">
    <text evidence="2">Belongs to the ABC transporter superfamily. ABCC family. Conjugate transporter (TC 3.A.1.208) subfamily.</text>
</comment>
<feature type="transmembrane region" description="Helical" evidence="14">
    <location>
        <begin position="339"/>
        <end position="360"/>
    </location>
</feature>
<dbReference type="FunFam" id="1.20.1560.10:FF:000013">
    <property type="entry name" value="ABC transporter C family member 2"/>
    <property type="match status" value="1"/>
</dbReference>
<feature type="transmembrane region" description="Helical" evidence="14">
    <location>
        <begin position="954"/>
        <end position="974"/>
    </location>
</feature>
<evidence type="ECO:0000256" key="6">
    <source>
        <dbReference type="ARBA" id="ARBA00022737"/>
    </source>
</evidence>
<dbReference type="GO" id="GO:0140359">
    <property type="term" value="F:ABC-type transporter activity"/>
    <property type="evidence" value="ECO:0000318"/>
    <property type="project" value="GO_Central"/>
</dbReference>
<feature type="transmembrane region" description="Helical" evidence="14">
    <location>
        <begin position="1050"/>
        <end position="1069"/>
    </location>
</feature>
<dbReference type="InterPro" id="IPR003439">
    <property type="entry name" value="ABC_transporter-like_ATP-bd"/>
</dbReference>
<evidence type="ECO:0000256" key="4">
    <source>
        <dbReference type="ARBA" id="ARBA00022448"/>
    </source>
</evidence>
<sequence>MGIAGKFCRTVPGGVWETKIENGFGAFTPCVTDTLVINISMLVLLSFAVKRIRLIRGSSDAPVVRHSVKRRRGHVLLIALAAYSALQPLAQLGLGISSDNPEGNKSPPPYEIVAMIVSSATWIAVLIMLCLETRIYVTEYKWHYRFALLYVLVAQITKFRFVLELKDYLDKYAFGVSCGYFAAQAVFTVVAWIYSPEITEEGDYRPIPEDITVEYEDQMPSEKVCPECHASIFSRIVFSWMTPLMETGYKRPLTEKDIWQLDEWDRTENLYRNFRKFWDDECKKANPWLLAALHRCLGPRFWLGGIFKVGNDLSQFVGPFFLNLLLESMQTGAPVWQGYIYAALIFVGIFGGVLCEAQYFQNVMRTGFRARSVLVAAVFRKSVRLSQVGRQGFTSGKIVNLMTTDAEALQQICQQLHGLWSAPLRIVGAVVFLYYQLGVASLIGSSILLLLFPAQTFIISRMQKLTKEGLQRTDTRIGLVSEVLSAMDVVKCYAWEDSFSSKVQNVRNDELSWFRKAQLLSAINSFLLNSIPVFVTVLAFGIYTLLGGKLTPAKAFTSLSLFSVLRFPLFMFPTLITQAVNAKVSLKRLQELLLAEELALLPNPPIQKELPGISIKDGSFSWDPKAERPTLTNINFEVPVGSFVAIVGGTGEGKTSLISAAIGELPPLADTEIILRGRVAYVSQVSWIFNATVRDNVLFGAPYDPVRYNRAIEVSALAQDLQILAGGDLTEIGERGVNLSGGQKQRVSIARAVYSTADVYLFDDPLSALDAHVGREVFDKCLRDELRGKTRVLATNQLHFLPHVDYIFLVHDGMIKEQGTYEDLISNGPLFKQLMENAGKMENTDEESAESSDESNINGDMKTQRAPSLKKKSSSKKEKKKSVLIKKEERETGVISFRVLERYKNALGGFWVVAILFLCYIMTETFRLSSSTWLSYWTQPTSGQEHSANFYNGIYGALSFCQVLVTLLNSFWLVTSSLYAAARLHNGMLASVLRAPMSFFHTNPIGRVVNRFAKDTGDIDRNVALWSNMFLVSIFQLLSTFVLIGFVNTISLWAILPLLVGFYVAYLYFQSTAREVKRLDSITRSPVYAQFGEALNGVATIRAYRAHDRLAEFNGTTMDNNVRFTLVNMSGNRWLAVRLEFVGGLMIFLAAAFAVLANANASSQASVAPQMGLLLSYALNITSLLTAVLRLASLAENSFNAVERVGTYADLPAEAPLVVENRRPPPGWPSAGAIEMKNVVMRYRPDLPPVLHGLSVSIKPSEKVGIAGRTGAGKSSMLNVLFRLVEIESGQILIDGYDISKMGLRDLRNAVGIIPQTPVLFSGVIRFNLDPFNEHKDVEIWESLERAHLKDVVKRNSKGLDAEVAEAGENFSVGQRQLLSLARALLRRCKILVLDEATAAVDVGTDAIIQKTIREEFRACTMLIIAHRLNTIIDCDKILVLDAGKVVEMDTPATLLANENGVFTGMIRSTGAANAQYLMSIVRGDVDVKSELEEMASIEQRKWAASARWAIATRWALAKSLTASQGDLQAICGQSSSSETPTILETTRDAVQTLHDLLSGRHNEAIDAELSARNAPREVWWNSMLRVIEGQINANYSMLSF</sequence>
<dbReference type="Gene3D" id="1.20.1560.10">
    <property type="entry name" value="ABC transporter type 1, transmembrane domain"/>
    <property type="match status" value="2"/>
</dbReference>
<keyword evidence="5 14" id="KW-0812">Transmembrane</keyword>
<keyword evidence="7" id="KW-0547">Nucleotide-binding</keyword>
<proteinExistence type="inferred from homology"/>
<dbReference type="PANTHER" id="PTHR24223:SF456">
    <property type="entry name" value="MULTIDRUG RESISTANCE-ASSOCIATED PROTEIN LETHAL(2)03659"/>
    <property type="match status" value="1"/>
</dbReference>
<feature type="transmembrane region" description="Helical" evidence="14">
    <location>
        <begin position="558"/>
        <end position="580"/>
    </location>
</feature>
<dbReference type="CDD" id="cd03250">
    <property type="entry name" value="ABCC_MRP_domain1"/>
    <property type="match status" value="1"/>
</dbReference>
<dbReference type="PANTHER" id="PTHR24223">
    <property type="entry name" value="ATP-BINDING CASSETTE SUB-FAMILY C"/>
    <property type="match status" value="1"/>
</dbReference>
<keyword evidence="8" id="KW-0067">ATP-binding</keyword>
<evidence type="ECO:0000259" key="16">
    <source>
        <dbReference type="PROSITE" id="PS50929"/>
    </source>
</evidence>
<dbReference type="FunCoup" id="D8SZP6">
    <property type="interactions" value="2860"/>
</dbReference>
<comment type="subcellular location">
    <subcellularLocation>
        <location evidence="1">Vacuole membrane</location>
        <topology evidence="1">Multi-pass membrane protein</topology>
    </subcellularLocation>
</comment>
<dbReference type="FunFam" id="3.40.50.300:FF:000163">
    <property type="entry name" value="Multidrug resistance-associated protein member 4"/>
    <property type="match status" value="1"/>
</dbReference>
<dbReference type="SMR" id="D8SZP6"/>
<evidence type="ECO:0000256" key="11">
    <source>
        <dbReference type="ARBA" id="ARBA00023136"/>
    </source>
</evidence>
<feature type="domain" description="ABC transmembrane type-1" evidence="16">
    <location>
        <begin position="914"/>
        <end position="1197"/>
    </location>
</feature>
<dbReference type="Pfam" id="PF00664">
    <property type="entry name" value="ABC_membrane"/>
    <property type="match status" value="2"/>
</dbReference>
<dbReference type="EC" id="7.6.2.2" evidence="3"/>
<dbReference type="InterPro" id="IPR044726">
    <property type="entry name" value="ABCC_6TM_D2"/>
</dbReference>
<dbReference type="EMBL" id="GL377656">
    <property type="protein sequence ID" value="EFJ10057.1"/>
    <property type="molecule type" value="Genomic_DNA"/>
</dbReference>
<feature type="domain" description="ABC transporter" evidence="15">
    <location>
        <begin position="1234"/>
        <end position="1468"/>
    </location>
</feature>
<feature type="transmembrane region" description="Helical" evidence="14">
    <location>
        <begin position="143"/>
        <end position="161"/>
    </location>
</feature>
<feature type="transmembrane region" description="Helical" evidence="14">
    <location>
        <begin position="75"/>
        <end position="92"/>
    </location>
</feature>
<dbReference type="InterPro" id="IPR044746">
    <property type="entry name" value="ABCC_6TM_D1"/>
</dbReference>
<dbReference type="CDD" id="cd18580">
    <property type="entry name" value="ABC_6TM_ABCC_D2"/>
    <property type="match status" value="1"/>
</dbReference>
<dbReference type="eggNOG" id="KOG0054">
    <property type="taxonomic scope" value="Eukaryota"/>
</dbReference>
<feature type="transmembrane region" description="Helical" evidence="14">
    <location>
        <begin position="1171"/>
        <end position="1192"/>
    </location>
</feature>
<feature type="transmembrane region" description="Helical" evidence="14">
    <location>
        <begin position="26"/>
        <end position="49"/>
    </location>
</feature>
<evidence type="ECO:0000256" key="3">
    <source>
        <dbReference type="ARBA" id="ARBA00012191"/>
    </source>
</evidence>
<dbReference type="Gene3D" id="3.40.50.300">
    <property type="entry name" value="P-loop containing nucleotide triphosphate hydrolases"/>
    <property type="match status" value="2"/>
</dbReference>
<feature type="transmembrane region" description="Helical" evidence="14">
    <location>
        <begin position="173"/>
        <end position="195"/>
    </location>
</feature>
<evidence type="ECO:0000259" key="15">
    <source>
        <dbReference type="PROSITE" id="PS50893"/>
    </source>
</evidence>
<evidence type="ECO:0000256" key="1">
    <source>
        <dbReference type="ARBA" id="ARBA00004128"/>
    </source>
</evidence>
<accession>D8SZP6</accession>
<feature type="transmembrane region" description="Helical" evidence="14">
    <location>
        <begin position="1139"/>
        <end position="1159"/>
    </location>
</feature>
<keyword evidence="9" id="KW-1278">Translocase</keyword>
<dbReference type="GO" id="GO:1902417">
    <property type="term" value="F:(+)-abscisic acid D-glucopyranosyl ester transmembrane transporter activity"/>
    <property type="evidence" value="ECO:0007669"/>
    <property type="project" value="UniProtKB-ARBA"/>
</dbReference>
<dbReference type="CDD" id="cd18579">
    <property type="entry name" value="ABC_6TM_ABCC_D1"/>
    <property type="match status" value="1"/>
</dbReference>
<feature type="domain" description="ABC transmembrane type-1" evidence="16">
    <location>
        <begin position="302"/>
        <end position="581"/>
    </location>
</feature>
<organism evidence="18">
    <name type="scientific">Selaginella moellendorffii</name>
    <name type="common">Spikemoss</name>
    <dbReference type="NCBI Taxonomy" id="88036"/>
    <lineage>
        <taxon>Eukaryota</taxon>
        <taxon>Viridiplantae</taxon>
        <taxon>Streptophyta</taxon>
        <taxon>Embryophyta</taxon>
        <taxon>Tracheophyta</taxon>
        <taxon>Lycopodiopsida</taxon>
        <taxon>Selaginellales</taxon>
        <taxon>Selaginellaceae</taxon>
        <taxon>Selaginella</taxon>
    </lineage>
</organism>
<dbReference type="PROSITE" id="PS00211">
    <property type="entry name" value="ABC_TRANSPORTER_1"/>
    <property type="match status" value="2"/>
</dbReference>
<evidence type="ECO:0000256" key="13">
    <source>
        <dbReference type="SAM" id="MobiDB-lite"/>
    </source>
</evidence>
<dbReference type="GO" id="GO:0005524">
    <property type="term" value="F:ATP binding"/>
    <property type="evidence" value="ECO:0007669"/>
    <property type="project" value="UniProtKB-KW"/>
</dbReference>
<gene>
    <name evidence="17" type="ORF">SELMODRAFT_128670</name>
</gene>
<feature type="transmembrane region" description="Helical" evidence="14">
    <location>
        <begin position="112"/>
        <end position="131"/>
    </location>
</feature>
<keyword evidence="11 14" id="KW-0472">Membrane</keyword>
<dbReference type="SUPFAM" id="SSF90123">
    <property type="entry name" value="ABC transporter transmembrane region"/>
    <property type="match status" value="2"/>
</dbReference>
<dbReference type="GO" id="GO:0055085">
    <property type="term" value="P:transmembrane transport"/>
    <property type="evidence" value="ECO:0000318"/>
    <property type="project" value="GO_Central"/>
</dbReference>
<dbReference type="GO" id="GO:0008559">
    <property type="term" value="F:ABC-type xenobiotic transporter activity"/>
    <property type="evidence" value="ECO:0007669"/>
    <property type="project" value="UniProtKB-EC"/>
</dbReference>
<name>D8SZP6_SELML</name>
<reference evidence="17 18" key="1">
    <citation type="journal article" date="2011" name="Science">
        <title>The Selaginella genome identifies genetic changes associated with the evolution of vascular plants.</title>
        <authorList>
            <person name="Banks J.A."/>
            <person name="Nishiyama T."/>
            <person name="Hasebe M."/>
            <person name="Bowman J.L."/>
            <person name="Gribskov M."/>
            <person name="dePamphilis C."/>
            <person name="Albert V.A."/>
            <person name="Aono N."/>
            <person name="Aoyama T."/>
            <person name="Ambrose B.A."/>
            <person name="Ashton N.W."/>
            <person name="Axtell M.J."/>
            <person name="Barker E."/>
            <person name="Barker M.S."/>
            <person name="Bennetzen J.L."/>
            <person name="Bonawitz N.D."/>
            <person name="Chapple C."/>
            <person name="Cheng C."/>
            <person name="Correa L.G."/>
            <person name="Dacre M."/>
            <person name="DeBarry J."/>
            <person name="Dreyer I."/>
            <person name="Elias M."/>
            <person name="Engstrom E.M."/>
            <person name="Estelle M."/>
            <person name="Feng L."/>
            <person name="Finet C."/>
            <person name="Floyd S.K."/>
            <person name="Frommer W.B."/>
            <person name="Fujita T."/>
            <person name="Gramzow L."/>
            <person name="Gutensohn M."/>
            <person name="Harholt J."/>
            <person name="Hattori M."/>
            <person name="Heyl A."/>
            <person name="Hirai T."/>
            <person name="Hiwatashi Y."/>
            <person name="Ishikawa M."/>
            <person name="Iwata M."/>
            <person name="Karol K.G."/>
            <person name="Koehler B."/>
            <person name="Kolukisaoglu U."/>
            <person name="Kubo M."/>
            <person name="Kurata T."/>
            <person name="Lalonde S."/>
            <person name="Li K."/>
            <person name="Li Y."/>
            <person name="Litt A."/>
            <person name="Lyons E."/>
            <person name="Manning G."/>
            <person name="Maruyama T."/>
            <person name="Michael T.P."/>
            <person name="Mikami K."/>
            <person name="Miyazaki S."/>
            <person name="Morinaga S."/>
            <person name="Murata T."/>
            <person name="Mueller-Roeber B."/>
            <person name="Nelson D.R."/>
            <person name="Obara M."/>
            <person name="Oguri Y."/>
            <person name="Olmstead R.G."/>
            <person name="Onodera N."/>
            <person name="Petersen B.L."/>
            <person name="Pils B."/>
            <person name="Prigge M."/>
            <person name="Rensing S.A."/>
            <person name="Riano-Pachon D.M."/>
            <person name="Roberts A.W."/>
            <person name="Sato Y."/>
            <person name="Scheller H.V."/>
            <person name="Schulz B."/>
            <person name="Schulz C."/>
            <person name="Shakirov E.V."/>
            <person name="Shibagaki N."/>
            <person name="Shinohara N."/>
            <person name="Shippen D.E."/>
            <person name="Soerensen I."/>
            <person name="Sotooka R."/>
            <person name="Sugimoto N."/>
            <person name="Sugita M."/>
            <person name="Sumikawa N."/>
            <person name="Tanurdzic M."/>
            <person name="Theissen G."/>
            <person name="Ulvskov P."/>
            <person name="Wakazuki S."/>
            <person name="Weng J.K."/>
            <person name="Willats W.W."/>
            <person name="Wipf D."/>
            <person name="Wolf P.G."/>
            <person name="Yang L."/>
            <person name="Zimmer A.D."/>
            <person name="Zhu Q."/>
            <person name="Mitros T."/>
            <person name="Hellsten U."/>
            <person name="Loque D."/>
            <person name="Otillar R."/>
            <person name="Salamov A."/>
            <person name="Schmutz J."/>
            <person name="Shapiro H."/>
            <person name="Lindquist E."/>
            <person name="Lucas S."/>
            <person name="Rokhsar D."/>
            <person name="Grigoriev I.V."/>
        </authorList>
    </citation>
    <scope>NUCLEOTIDE SEQUENCE [LARGE SCALE GENOMIC DNA]</scope>
</reference>
<dbReference type="FunFam" id="3.40.50.300:FF:000450">
    <property type="entry name" value="ABC transporter C family member 2"/>
    <property type="match status" value="1"/>
</dbReference>
<evidence type="ECO:0000256" key="2">
    <source>
        <dbReference type="ARBA" id="ARBA00009726"/>
    </source>
</evidence>
<dbReference type="InterPro" id="IPR003593">
    <property type="entry name" value="AAA+_ATPase"/>
</dbReference>
<evidence type="ECO:0000256" key="10">
    <source>
        <dbReference type="ARBA" id="ARBA00022989"/>
    </source>
</evidence>
<keyword evidence="4" id="KW-0813">Transport</keyword>
<evidence type="ECO:0000313" key="17">
    <source>
        <dbReference type="EMBL" id="EFJ10057.1"/>
    </source>
</evidence>
<dbReference type="GO" id="GO:0016887">
    <property type="term" value="F:ATP hydrolysis activity"/>
    <property type="evidence" value="ECO:0007669"/>
    <property type="project" value="InterPro"/>
</dbReference>
<dbReference type="Pfam" id="PF00005">
    <property type="entry name" value="ABC_tran"/>
    <property type="match status" value="2"/>
</dbReference>
<dbReference type="Gramene" id="EFJ10057">
    <property type="protein sequence ID" value="EFJ10057"/>
    <property type="gene ID" value="SELMODRAFT_128670"/>
</dbReference>
<dbReference type="PROSITE" id="PS50893">
    <property type="entry name" value="ABC_TRANSPORTER_2"/>
    <property type="match status" value="2"/>
</dbReference>
<dbReference type="CDD" id="cd03244">
    <property type="entry name" value="ABCC_MRP_domain2"/>
    <property type="match status" value="1"/>
</dbReference>
<protein>
    <recommendedName>
        <fullName evidence="3">ABC-type xenobiotic transporter</fullName>
        <ecNumber evidence="3">7.6.2.2</ecNumber>
    </recommendedName>
</protein>
<dbReference type="InterPro" id="IPR011527">
    <property type="entry name" value="ABC1_TM_dom"/>
</dbReference>
<feature type="compositionally biased region" description="Acidic residues" evidence="13">
    <location>
        <begin position="844"/>
        <end position="853"/>
    </location>
</feature>
<dbReference type="SUPFAM" id="SSF52540">
    <property type="entry name" value="P-loop containing nucleoside triphosphate hydrolases"/>
    <property type="match status" value="2"/>
</dbReference>
<keyword evidence="10 14" id="KW-1133">Transmembrane helix</keyword>
<dbReference type="SMART" id="SM00382">
    <property type="entry name" value="AAA"/>
    <property type="match status" value="2"/>
</dbReference>
<feature type="transmembrane region" description="Helical" evidence="14">
    <location>
        <begin position="426"/>
        <end position="452"/>
    </location>
</feature>
<dbReference type="InParanoid" id="D8SZP6"/>
<dbReference type="OMA" id="CFETGMR"/>
<dbReference type="InterPro" id="IPR017871">
    <property type="entry name" value="ABC_transporter-like_CS"/>
</dbReference>
<comment type="catalytic activity">
    <reaction evidence="12">
        <text>ATP + H2O + xenobioticSide 1 = ADP + phosphate + xenobioticSide 2.</text>
        <dbReference type="EC" id="7.6.2.2"/>
    </reaction>
</comment>
<feature type="transmembrane region" description="Helical" evidence="14">
    <location>
        <begin position="1023"/>
        <end position="1044"/>
    </location>
</feature>